<proteinExistence type="predicted"/>
<keyword evidence="2" id="KW-0436">Ligase</keyword>
<gene>
    <name evidence="2" type="ORF">JCM19314_830</name>
</gene>
<dbReference type="Gene3D" id="3.40.50.20">
    <property type="match status" value="1"/>
</dbReference>
<organism evidence="2 3">
    <name type="scientific">Nonlabens ulvanivorans</name>
    <name type="common">Persicivirga ulvanivorans</name>
    <dbReference type="NCBI Taxonomy" id="906888"/>
    <lineage>
        <taxon>Bacteria</taxon>
        <taxon>Pseudomonadati</taxon>
        <taxon>Bacteroidota</taxon>
        <taxon>Flavobacteriia</taxon>
        <taxon>Flavobacteriales</taxon>
        <taxon>Flavobacteriaceae</taxon>
        <taxon>Nonlabens</taxon>
    </lineage>
</organism>
<evidence type="ECO:0000313" key="3">
    <source>
        <dbReference type="Proteomes" id="UP000029226"/>
    </source>
</evidence>
<feature type="domain" description="Prokaryotic glutathione synthetase N-terminal" evidence="1">
    <location>
        <begin position="1"/>
        <end position="54"/>
    </location>
</feature>
<sequence length="64" mass="7244">MYPWDEIQPEHDSTLAIIHECVKRGHKVAVATPANLTIRDSIAYAFSSVIKKMDKVPAQFKSFL</sequence>
<protein>
    <submittedName>
        <fullName evidence="2">Glutathione synthetase</fullName>
        <ecNumber evidence="2">6.3.2.3</ecNumber>
    </submittedName>
</protein>
<dbReference type="EMBL" id="BBMM01000010">
    <property type="protein sequence ID" value="GAL01386.1"/>
    <property type="molecule type" value="Genomic_DNA"/>
</dbReference>
<dbReference type="InterPro" id="IPR016185">
    <property type="entry name" value="PreATP-grasp_dom_sf"/>
</dbReference>
<dbReference type="GO" id="GO:0004363">
    <property type="term" value="F:glutathione synthase activity"/>
    <property type="evidence" value="ECO:0007669"/>
    <property type="project" value="UniProtKB-EC"/>
</dbReference>
<dbReference type="Pfam" id="PF02951">
    <property type="entry name" value="GSH-S_N"/>
    <property type="match status" value="1"/>
</dbReference>
<dbReference type="SUPFAM" id="SSF52440">
    <property type="entry name" value="PreATP-grasp domain"/>
    <property type="match status" value="1"/>
</dbReference>
<evidence type="ECO:0000259" key="1">
    <source>
        <dbReference type="Pfam" id="PF02951"/>
    </source>
</evidence>
<name>A0A090QEM0_NONUL</name>
<dbReference type="InterPro" id="IPR004215">
    <property type="entry name" value="GSHS_N"/>
</dbReference>
<accession>A0A090QEM0</accession>
<dbReference type="AlphaFoldDB" id="A0A090QEM0"/>
<dbReference type="EC" id="6.3.2.3" evidence="2"/>
<dbReference type="Proteomes" id="UP000029226">
    <property type="component" value="Unassembled WGS sequence"/>
</dbReference>
<reference evidence="2 3" key="1">
    <citation type="journal article" date="2014" name="Genome Announc.">
        <title>Draft Genome Sequences of Marine Flavobacterium Nonlabens Strains NR17, NR24, NR27, NR32, NR33, and Ara13.</title>
        <authorList>
            <person name="Nakanishi M."/>
            <person name="Meirelles P."/>
            <person name="Suzuki R."/>
            <person name="Takatani N."/>
            <person name="Mino S."/>
            <person name="Suda W."/>
            <person name="Oshima K."/>
            <person name="Hattori M."/>
            <person name="Ohkuma M."/>
            <person name="Hosokawa M."/>
            <person name="Miyashita K."/>
            <person name="Thompson F.L."/>
            <person name="Niwa A."/>
            <person name="Sawabe T."/>
            <person name="Sawabe T."/>
        </authorList>
    </citation>
    <scope>NUCLEOTIDE SEQUENCE [LARGE SCALE GENOMIC DNA]</scope>
    <source>
        <strain evidence="3">JCM19314</strain>
    </source>
</reference>
<evidence type="ECO:0000313" key="2">
    <source>
        <dbReference type="EMBL" id="GAL01386.1"/>
    </source>
</evidence>
<comment type="caution">
    <text evidence="2">The sequence shown here is derived from an EMBL/GenBank/DDBJ whole genome shotgun (WGS) entry which is preliminary data.</text>
</comment>